<comment type="similarity">
    <text evidence="1">Belongs to the TfdA dioxygenase family.</text>
</comment>
<keyword evidence="8" id="KW-1185">Reference proteome</keyword>
<dbReference type="AlphaFoldDB" id="A0A934TTT3"/>
<evidence type="ECO:0000256" key="1">
    <source>
        <dbReference type="ARBA" id="ARBA00005896"/>
    </source>
</evidence>
<keyword evidence="5" id="KW-0408">Iron</keyword>
<dbReference type="PANTHER" id="PTHR30468:SF1">
    <property type="entry name" value="ALPHA-KETOGLUTARATE-DEPENDENT SULFONATE DIOXYGENASE"/>
    <property type="match status" value="1"/>
</dbReference>
<dbReference type="SUPFAM" id="SSF51197">
    <property type="entry name" value="Clavaminate synthase-like"/>
    <property type="match status" value="1"/>
</dbReference>
<comment type="caution">
    <text evidence="7">The sequence shown here is derived from an EMBL/GenBank/DDBJ whole genome shotgun (WGS) entry which is preliminary data.</text>
</comment>
<dbReference type="InterPro" id="IPR042098">
    <property type="entry name" value="TauD-like_sf"/>
</dbReference>
<dbReference type="Proteomes" id="UP000630528">
    <property type="component" value="Unassembled WGS sequence"/>
</dbReference>
<protein>
    <submittedName>
        <fullName evidence="7">TauD/TfdA family dioxygenase</fullName>
    </submittedName>
</protein>
<dbReference type="RefSeq" id="WP_201172279.1">
    <property type="nucleotide sequence ID" value="NZ_JAEPWM010000005.1"/>
</dbReference>
<evidence type="ECO:0000256" key="4">
    <source>
        <dbReference type="ARBA" id="ARBA00023002"/>
    </source>
</evidence>
<dbReference type="InterPro" id="IPR003819">
    <property type="entry name" value="TauD/TfdA-like"/>
</dbReference>
<name>A0A934TTT3_9BURK</name>
<gene>
    <name evidence="7" type="ORF">JJB11_14250</name>
</gene>
<keyword evidence="2" id="KW-0479">Metal-binding</keyword>
<reference evidence="7" key="2">
    <citation type="submission" date="2021-01" db="EMBL/GenBank/DDBJ databases">
        <authorList>
            <person name="Kang M."/>
        </authorList>
    </citation>
    <scope>NUCLEOTIDE SEQUENCE</scope>
    <source>
        <strain evidence="7">KACC 17527</strain>
    </source>
</reference>
<evidence type="ECO:0000256" key="2">
    <source>
        <dbReference type="ARBA" id="ARBA00022723"/>
    </source>
</evidence>
<evidence type="ECO:0000313" key="8">
    <source>
        <dbReference type="Proteomes" id="UP000630528"/>
    </source>
</evidence>
<evidence type="ECO:0000313" key="7">
    <source>
        <dbReference type="EMBL" id="MBK6007258.1"/>
    </source>
</evidence>
<dbReference type="InterPro" id="IPR051323">
    <property type="entry name" value="AtsK-like"/>
</dbReference>
<keyword evidence="4" id="KW-0560">Oxidoreductase</keyword>
<dbReference type="GO" id="GO:0016706">
    <property type="term" value="F:2-oxoglutarate-dependent dioxygenase activity"/>
    <property type="evidence" value="ECO:0007669"/>
    <property type="project" value="TreeGrafter"/>
</dbReference>
<dbReference type="Gene3D" id="3.60.130.10">
    <property type="entry name" value="Clavaminate synthase-like"/>
    <property type="match status" value="1"/>
</dbReference>
<dbReference type="GO" id="GO:0046872">
    <property type="term" value="F:metal ion binding"/>
    <property type="evidence" value="ECO:0007669"/>
    <property type="project" value="UniProtKB-KW"/>
</dbReference>
<proteinExistence type="inferred from homology"/>
<sequence length="277" mass="31171">MSSLVIQRLAGALGAEIGGVDLSRDLTESLAAAIRQALLDHQVIFFRDQDLTSEQFLRFAQAMGQPIEYPFVKGIEGYPVIIPVMKLEHERTNFGGIWHSDTTYLQQPPMGSMLLAREVPPFGGDTLFASQYLAYESLSEGMRRLLDGLVAVNSSAKADVSKTREDRIASDGRADARKDYVAEHPAVRTHPETGRKALYVNVAHTSHFRGMTPEESTPLLQYLFQHQVKPEFTCRFAWRPGSLAFWDNRCAQHNPINDYHGFRRVMHRITLAGDTPR</sequence>
<evidence type="ECO:0000259" key="6">
    <source>
        <dbReference type="Pfam" id="PF02668"/>
    </source>
</evidence>
<keyword evidence="3 7" id="KW-0223">Dioxygenase</keyword>
<organism evidence="7 8">
    <name type="scientific">Ramlibacter ginsenosidimutans</name>
    <dbReference type="NCBI Taxonomy" id="502333"/>
    <lineage>
        <taxon>Bacteria</taxon>
        <taxon>Pseudomonadati</taxon>
        <taxon>Pseudomonadota</taxon>
        <taxon>Betaproteobacteria</taxon>
        <taxon>Burkholderiales</taxon>
        <taxon>Comamonadaceae</taxon>
        <taxon>Ramlibacter</taxon>
    </lineage>
</organism>
<evidence type="ECO:0000256" key="3">
    <source>
        <dbReference type="ARBA" id="ARBA00022964"/>
    </source>
</evidence>
<accession>A0A934TTT3</accession>
<dbReference type="Pfam" id="PF02668">
    <property type="entry name" value="TauD"/>
    <property type="match status" value="1"/>
</dbReference>
<evidence type="ECO:0000256" key="5">
    <source>
        <dbReference type="ARBA" id="ARBA00023004"/>
    </source>
</evidence>
<dbReference type="GO" id="GO:0005737">
    <property type="term" value="C:cytoplasm"/>
    <property type="evidence" value="ECO:0007669"/>
    <property type="project" value="TreeGrafter"/>
</dbReference>
<dbReference type="PANTHER" id="PTHR30468">
    <property type="entry name" value="ALPHA-KETOGLUTARATE-DEPENDENT SULFONATE DIOXYGENASE"/>
    <property type="match status" value="1"/>
</dbReference>
<dbReference type="EMBL" id="JAEPWM010000005">
    <property type="protein sequence ID" value="MBK6007258.1"/>
    <property type="molecule type" value="Genomic_DNA"/>
</dbReference>
<reference evidence="7" key="1">
    <citation type="journal article" date="2012" name="J. Microbiol. Biotechnol.">
        <title>Ramlibacter ginsenosidimutans sp. nov., with ginsenoside-converting activity.</title>
        <authorList>
            <person name="Wang L."/>
            <person name="An D.S."/>
            <person name="Kim S.G."/>
            <person name="Jin F.X."/>
            <person name="Kim S.C."/>
            <person name="Lee S.T."/>
            <person name="Im W.T."/>
        </authorList>
    </citation>
    <scope>NUCLEOTIDE SEQUENCE</scope>
    <source>
        <strain evidence="7">KACC 17527</strain>
    </source>
</reference>
<feature type="domain" description="TauD/TfdA-like" evidence="6">
    <location>
        <begin position="7"/>
        <end position="270"/>
    </location>
</feature>